<dbReference type="Proteomes" id="UP001606134">
    <property type="component" value="Unassembled WGS sequence"/>
</dbReference>
<evidence type="ECO:0000313" key="3">
    <source>
        <dbReference type="Proteomes" id="UP001606134"/>
    </source>
</evidence>
<proteinExistence type="predicted"/>
<evidence type="ECO:0000313" key="2">
    <source>
        <dbReference type="EMBL" id="MFG6486765.1"/>
    </source>
</evidence>
<reference evidence="2 3" key="1">
    <citation type="submission" date="2024-08" db="EMBL/GenBank/DDBJ databases">
        <authorList>
            <person name="Lu H."/>
        </authorList>
    </citation>
    <scope>NUCLEOTIDE SEQUENCE [LARGE SCALE GENOMIC DNA]</scope>
    <source>
        <strain evidence="2 3">BYS78W</strain>
    </source>
</reference>
<sequence length="59" mass="6848">MRRVQHISYTTVDTTPRVPAQPVRPTTAAAQPQDDMWRSRRVLSGSNWMDAWVRKPGQR</sequence>
<name>A0ABW7HA30_9BURK</name>
<accession>A0ABW7HA30</accession>
<dbReference type="RefSeq" id="WP_394408266.1">
    <property type="nucleotide sequence ID" value="NZ_JBIGIC010000003.1"/>
</dbReference>
<dbReference type="EMBL" id="JBIGIC010000003">
    <property type="protein sequence ID" value="MFG6486765.1"/>
    <property type="molecule type" value="Genomic_DNA"/>
</dbReference>
<gene>
    <name evidence="2" type="ORF">ACG04R_08790</name>
</gene>
<comment type="caution">
    <text evidence="2">The sequence shown here is derived from an EMBL/GenBank/DDBJ whole genome shotgun (WGS) entry which is preliminary data.</text>
</comment>
<keyword evidence="3" id="KW-1185">Reference proteome</keyword>
<organism evidence="2 3">
    <name type="scientific">Pelomonas candidula</name>
    <dbReference type="NCBI Taxonomy" id="3299025"/>
    <lineage>
        <taxon>Bacteria</taxon>
        <taxon>Pseudomonadati</taxon>
        <taxon>Pseudomonadota</taxon>
        <taxon>Betaproteobacteria</taxon>
        <taxon>Burkholderiales</taxon>
        <taxon>Sphaerotilaceae</taxon>
        <taxon>Roseateles</taxon>
    </lineage>
</organism>
<protein>
    <submittedName>
        <fullName evidence="2">Uncharacterized protein</fullName>
    </submittedName>
</protein>
<feature type="region of interest" description="Disordered" evidence="1">
    <location>
        <begin position="15"/>
        <end position="35"/>
    </location>
</feature>
<evidence type="ECO:0000256" key="1">
    <source>
        <dbReference type="SAM" id="MobiDB-lite"/>
    </source>
</evidence>